<keyword evidence="8" id="KW-1185">Reference proteome</keyword>
<organism evidence="7 8">
    <name type="scientific">Limosilactobacillus caviae</name>
    <dbReference type="NCBI Taxonomy" id="1769424"/>
    <lineage>
        <taxon>Bacteria</taxon>
        <taxon>Bacillati</taxon>
        <taxon>Bacillota</taxon>
        <taxon>Bacilli</taxon>
        <taxon>Lactobacillales</taxon>
        <taxon>Lactobacillaceae</taxon>
        <taxon>Limosilactobacillus</taxon>
    </lineage>
</organism>
<dbReference type="Pfam" id="PF06723">
    <property type="entry name" value="MreB_Mbl"/>
    <property type="match status" value="1"/>
</dbReference>
<keyword evidence="1 6" id="KW-0963">Cytoplasm</keyword>
<dbReference type="EMBL" id="BMDS01000003">
    <property type="protein sequence ID" value="GGI63315.1"/>
    <property type="molecule type" value="Genomic_DNA"/>
</dbReference>
<dbReference type="SUPFAM" id="SSF53067">
    <property type="entry name" value="Actin-like ATPase domain"/>
    <property type="match status" value="2"/>
</dbReference>
<keyword evidence="3 6" id="KW-0067">ATP-binding</keyword>
<dbReference type="RefSeq" id="WP_153710210.1">
    <property type="nucleotide sequence ID" value="NZ_BMDS01000003.1"/>
</dbReference>
<accession>A0ABQ2C5C9</accession>
<comment type="function">
    <text evidence="6">Forms membrane-associated dynamic filaments that are essential for cell shape determination. Acts by regulating cell wall synthesis and cell elongation, and thus cell shape. A feedback loop between cell geometry and MreB localization may maintain elongated cell shape by targeting cell wall growth to regions of negative cell wall curvature.</text>
</comment>
<keyword evidence="4 6" id="KW-0133">Cell shape</keyword>
<feature type="binding site" evidence="6">
    <location>
        <begin position="15"/>
        <end position="17"/>
    </location>
    <ligand>
        <name>ATP</name>
        <dbReference type="ChEBI" id="CHEBI:30616"/>
    </ligand>
</feature>
<reference evidence="8" key="1">
    <citation type="journal article" date="2019" name="Int. J. Syst. Evol. Microbiol.">
        <title>The Global Catalogue of Microorganisms (GCM) 10K type strain sequencing project: providing services to taxonomists for standard genome sequencing and annotation.</title>
        <authorList>
            <consortium name="The Broad Institute Genomics Platform"/>
            <consortium name="The Broad Institute Genome Sequencing Center for Infectious Disease"/>
            <person name="Wu L."/>
            <person name="Ma J."/>
        </authorList>
    </citation>
    <scope>NUCLEOTIDE SEQUENCE [LARGE SCALE GENOMIC DNA]</scope>
    <source>
        <strain evidence="8">CCM 8609</strain>
    </source>
</reference>
<evidence type="ECO:0000313" key="7">
    <source>
        <dbReference type="EMBL" id="GGI63315.1"/>
    </source>
</evidence>
<dbReference type="InterPro" id="IPR056546">
    <property type="entry name" value="MreB_MamK-like"/>
</dbReference>
<comment type="subcellular location">
    <subcellularLocation>
        <location evidence="6">Cytoplasm</location>
    </subcellularLocation>
    <text evidence="6">Membrane-associated.</text>
</comment>
<comment type="similarity">
    <text evidence="5 6">Belongs to the FtsA/MreB family.</text>
</comment>
<comment type="subunit">
    <text evidence="6">Forms polymers.</text>
</comment>
<dbReference type="NCBIfam" id="NF010539">
    <property type="entry name" value="PRK13927.1"/>
    <property type="match status" value="1"/>
</dbReference>
<gene>
    <name evidence="7" type="primary">mreB1</name>
    <name evidence="6" type="synonym">mreB</name>
    <name evidence="7" type="ORF">GCM10011459_11490</name>
</gene>
<feature type="binding site" evidence="6">
    <location>
        <begin position="157"/>
        <end position="159"/>
    </location>
    <ligand>
        <name>ATP</name>
        <dbReference type="ChEBI" id="CHEBI:30616"/>
    </ligand>
</feature>
<protein>
    <recommendedName>
        <fullName evidence="6">Cell shape-determining protein MreB</fullName>
    </recommendedName>
</protein>
<feature type="binding site" evidence="6">
    <location>
        <begin position="287"/>
        <end position="290"/>
    </location>
    <ligand>
        <name>ATP</name>
        <dbReference type="ChEBI" id="CHEBI:30616"/>
    </ligand>
</feature>
<feature type="binding site" evidence="6">
    <location>
        <begin position="205"/>
        <end position="208"/>
    </location>
    <ligand>
        <name>ATP</name>
        <dbReference type="ChEBI" id="CHEBI:30616"/>
    </ligand>
</feature>
<dbReference type="PRINTS" id="PR01652">
    <property type="entry name" value="SHAPEPROTEIN"/>
</dbReference>
<evidence type="ECO:0000256" key="1">
    <source>
        <dbReference type="ARBA" id="ARBA00022490"/>
    </source>
</evidence>
<sequence>MLGIGTKNLGIDLGTANTIVYLEGKGIVLREPSVVARNAKTNEVISVGSDARDMIGRTPESIVAIRPMKDGVIADYDTTVAMMKYYIDKTLGNNGKPYVMVCVPSGITEVEKRAVIDATRVAGARDAYVIEEPFAAAIGAGLPVMDPTGSMVVDIGGGTTDVATISLGGIVSSRSIRMAGDKMNDAIVQYVRQNMNLLIGERTAEKLKWDIGSASVEAAEEMGTTQVRGRDLVTGLPKTMQVSATDVSTALQDVVDSIITAIKGTLEETSPEIAADVIDHGIVLTGGGALLKHLPDVIADATKVPVFIANDPLDCVAIGTGESLKSIDVMKKK</sequence>
<dbReference type="InterPro" id="IPR043129">
    <property type="entry name" value="ATPase_NBD"/>
</dbReference>
<proteinExistence type="inferred from homology"/>
<evidence type="ECO:0000256" key="2">
    <source>
        <dbReference type="ARBA" id="ARBA00022741"/>
    </source>
</evidence>
<dbReference type="PANTHER" id="PTHR42749:SF1">
    <property type="entry name" value="CELL SHAPE-DETERMINING PROTEIN MREB"/>
    <property type="match status" value="1"/>
</dbReference>
<keyword evidence="2 6" id="KW-0547">Nucleotide-binding</keyword>
<dbReference type="InterPro" id="IPR004753">
    <property type="entry name" value="MreB"/>
</dbReference>
<evidence type="ECO:0000256" key="4">
    <source>
        <dbReference type="ARBA" id="ARBA00022960"/>
    </source>
</evidence>
<dbReference type="Gene3D" id="3.30.420.40">
    <property type="match status" value="2"/>
</dbReference>
<dbReference type="CDD" id="cd10225">
    <property type="entry name" value="ASKHA_NBD_MreB-like"/>
    <property type="match status" value="1"/>
</dbReference>
<dbReference type="NCBIfam" id="TIGR00904">
    <property type="entry name" value="mreB"/>
    <property type="match status" value="1"/>
</dbReference>
<evidence type="ECO:0000256" key="5">
    <source>
        <dbReference type="ARBA" id="ARBA00023458"/>
    </source>
</evidence>
<name>A0ABQ2C5C9_9LACO</name>
<evidence type="ECO:0000256" key="6">
    <source>
        <dbReference type="HAMAP-Rule" id="MF_02207"/>
    </source>
</evidence>
<dbReference type="Proteomes" id="UP000603295">
    <property type="component" value="Unassembled WGS sequence"/>
</dbReference>
<comment type="caution">
    <text evidence="7">The sequence shown here is derived from an EMBL/GenBank/DDBJ whole genome shotgun (WGS) entry which is preliminary data.</text>
</comment>
<evidence type="ECO:0000313" key="8">
    <source>
        <dbReference type="Proteomes" id="UP000603295"/>
    </source>
</evidence>
<dbReference type="HAMAP" id="MF_02207">
    <property type="entry name" value="MreB"/>
    <property type="match status" value="1"/>
</dbReference>
<dbReference type="PANTHER" id="PTHR42749">
    <property type="entry name" value="CELL SHAPE-DETERMINING PROTEIN MREB"/>
    <property type="match status" value="1"/>
</dbReference>
<evidence type="ECO:0000256" key="3">
    <source>
        <dbReference type="ARBA" id="ARBA00022840"/>
    </source>
</evidence>